<keyword evidence="11" id="KW-0862">Zinc</keyword>
<comment type="caution">
    <text evidence="20">The sequence shown here is derived from an EMBL/GenBank/DDBJ whole genome shotgun (WGS) entry which is preliminary data.</text>
</comment>
<comment type="similarity">
    <text evidence="1">Belongs to the protein kinase superfamily. AGC Ser/Thr protein kinase family. PKC subfamily.</text>
</comment>
<keyword evidence="9" id="KW-0863">Zinc-finger</keyword>
<keyword evidence="21" id="KW-1185">Reference proteome</keyword>
<evidence type="ECO:0000256" key="12">
    <source>
        <dbReference type="ARBA" id="ARBA00022840"/>
    </source>
</evidence>
<evidence type="ECO:0000256" key="2">
    <source>
        <dbReference type="ARBA" id="ARBA00012429"/>
    </source>
</evidence>
<dbReference type="FunFam" id="3.30.60.20:FF:000003">
    <property type="entry name" value="Protein kinase C delta"/>
    <property type="match status" value="1"/>
</dbReference>
<feature type="compositionally biased region" description="Polar residues" evidence="15">
    <location>
        <begin position="519"/>
        <end position="531"/>
    </location>
</feature>
<keyword evidence="12" id="KW-0067">ATP-binding</keyword>
<evidence type="ECO:0000259" key="18">
    <source>
        <dbReference type="PROSITE" id="PS50081"/>
    </source>
</evidence>
<dbReference type="SUPFAM" id="SSF57889">
    <property type="entry name" value="Cysteine-rich domain"/>
    <property type="match status" value="2"/>
</dbReference>
<dbReference type="PROSITE" id="PS50081">
    <property type="entry name" value="ZF_DAG_PE_2"/>
    <property type="match status" value="2"/>
</dbReference>
<dbReference type="PROSITE" id="PS00108">
    <property type="entry name" value="PROTEIN_KINASE_ST"/>
    <property type="match status" value="1"/>
</dbReference>
<dbReference type="EMBL" id="JAPWDV010000003">
    <property type="protein sequence ID" value="KAJ6218184.1"/>
    <property type="molecule type" value="Genomic_DNA"/>
</dbReference>
<dbReference type="PROSITE" id="PS51285">
    <property type="entry name" value="AGC_KINASE_CTER"/>
    <property type="match status" value="1"/>
</dbReference>
<gene>
    <name evidence="20" type="ORF">RDWZM_009341</name>
</gene>
<dbReference type="Pfam" id="PF07258">
    <property type="entry name" value="COMM_domain"/>
    <property type="match status" value="1"/>
</dbReference>
<dbReference type="InterPro" id="IPR017892">
    <property type="entry name" value="Pkinase_C"/>
</dbReference>
<evidence type="ECO:0000256" key="11">
    <source>
        <dbReference type="ARBA" id="ARBA00022833"/>
    </source>
</evidence>
<dbReference type="PROSITE" id="PS50004">
    <property type="entry name" value="C2"/>
    <property type="match status" value="1"/>
</dbReference>
<evidence type="ECO:0000256" key="8">
    <source>
        <dbReference type="ARBA" id="ARBA00022741"/>
    </source>
</evidence>
<evidence type="ECO:0000256" key="5">
    <source>
        <dbReference type="ARBA" id="ARBA00022679"/>
    </source>
</evidence>
<dbReference type="Proteomes" id="UP001142055">
    <property type="component" value="Chromosome 3"/>
</dbReference>
<sequence>MEMNGEAIAALSLINSVHIEEQDFMNILSQCRATLTDSNRNDEIVDNNQPEPSSDDKKMVKNMIMFAINSLILDSIKNNISPSSLVRILQEHKLDCTSDNFKLLITFINSIWDKVLHNMNHLELNPTPRFKEIEWAQILNVKSSSMDNIKEKTYLIDLHVQDQMTNRESTFSMTLLPKELQDLHTNLLACAKSIENCNLKLRIVEASDLKPTQLSVRHSLKNQFLIDPFVNVTIDESTIAKTSAKSRTFKPVWNEAFDLNLVDAKNIQLNVFNKSAFSNDEFVANCSFAFDDFFNQDDGDNSEPADLWVDLEPSGKLHIMIELQASDPDVPTKQKEFKERQLGFNNKRRGAMRRRVHQINGHKFMATILRQPTFCSHCRQFIWGLGKQGYQCQVCTLVVHKKCHQFVVVKCPGCKSEQSNEDVINAGNRFSINVPHRFAVHNYKRPTFCDHCGSMLYGIIKQGLKCGACDMNVHKRCEKNVSNTCGIDTKKFGEVLLGLGISSDRTTGSSRKEPRKKNSATIQSPNKSYASPFSERSHTSPLPSMSDPMCSYDNITHVMNDMHLSKKEYYPGFGMDDNSNQRYSLNSFNFIKVLGKGSFGKDRLFFVMEYVNGGDLMFQIQKARKFDEARARFYAAEVTLALMFLHRHGVIYRDLKLDNILLDSDGHCKLADFGMCKENIINGNTTSTFCGTPDYIAPEILQELDYGPCVDWWALGVLMYEMMAGQPPFEAENEDDLFESILHDDVVYPVWLSKEAVSILKGFLTKNPSRRLGCVVNAGEAAILSHPFFREIDWESLEAKKVKTPFKPKIKAKCDVNNFDQDFTKEEAVLTPTNAETIRSISQEEFRGFSYTNDHFNPSKYDING</sequence>
<dbReference type="EC" id="2.7.11.13" evidence="2"/>
<dbReference type="FunFam" id="1.10.510.10:FF:000126">
    <property type="entry name" value="Protein kinase C epsilon"/>
    <property type="match status" value="1"/>
</dbReference>
<evidence type="ECO:0000259" key="17">
    <source>
        <dbReference type="PROSITE" id="PS50011"/>
    </source>
</evidence>
<reference evidence="20" key="1">
    <citation type="submission" date="2022-12" db="EMBL/GenBank/DDBJ databases">
        <title>Genome assemblies of Blomia tropicalis.</title>
        <authorList>
            <person name="Cui Y."/>
        </authorList>
    </citation>
    <scope>NUCLEOTIDE SEQUENCE</scope>
    <source>
        <tissue evidence="20">Adult mites</tissue>
    </source>
</reference>
<dbReference type="InterPro" id="IPR011009">
    <property type="entry name" value="Kinase-like_dom_sf"/>
</dbReference>
<dbReference type="PROSITE" id="PS00479">
    <property type="entry name" value="ZF_DAG_PE_1"/>
    <property type="match status" value="1"/>
</dbReference>
<protein>
    <recommendedName>
        <fullName evidence="2">protein kinase C</fullName>
        <ecNumber evidence="2">2.7.11.13</ecNumber>
    </recommendedName>
</protein>
<dbReference type="PROSITE" id="PS50011">
    <property type="entry name" value="PROTEIN_KINASE_DOM"/>
    <property type="match status" value="1"/>
</dbReference>
<dbReference type="InterPro" id="IPR000719">
    <property type="entry name" value="Prot_kinase_dom"/>
</dbReference>
<dbReference type="Pfam" id="PF00433">
    <property type="entry name" value="Pkinase_C"/>
    <property type="match status" value="1"/>
</dbReference>
<evidence type="ECO:0000256" key="10">
    <source>
        <dbReference type="ARBA" id="ARBA00022777"/>
    </source>
</evidence>
<dbReference type="GO" id="GO:0008270">
    <property type="term" value="F:zinc ion binding"/>
    <property type="evidence" value="ECO:0007669"/>
    <property type="project" value="UniProtKB-KW"/>
</dbReference>
<evidence type="ECO:0000259" key="19">
    <source>
        <dbReference type="PROSITE" id="PS51285"/>
    </source>
</evidence>
<evidence type="ECO:0000313" key="20">
    <source>
        <dbReference type="EMBL" id="KAJ6218184.1"/>
    </source>
</evidence>
<organism evidence="20 21">
    <name type="scientific">Blomia tropicalis</name>
    <name type="common">Mite</name>
    <dbReference type="NCBI Taxonomy" id="40697"/>
    <lineage>
        <taxon>Eukaryota</taxon>
        <taxon>Metazoa</taxon>
        <taxon>Ecdysozoa</taxon>
        <taxon>Arthropoda</taxon>
        <taxon>Chelicerata</taxon>
        <taxon>Arachnida</taxon>
        <taxon>Acari</taxon>
        <taxon>Acariformes</taxon>
        <taxon>Sarcoptiformes</taxon>
        <taxon>Astigmata</taxon>
        <taxon>Glycyphagoidea</taxon>
        <taxon>Echimyopodidae</taxon>
        <taxon>Blomia</taxon>
    </lineage>
</organism>
<dbReference type="Gene3D" id="3.30.60.20">
    <property type="match status" value="2"/>
</dbReference>
<keyword evidence="5" id="KW-0808">Transferase</keyword>
<dbReference type="PANTHER" id="PTHR24351">
    <property type="entry name" value="RIBOSOMAL PROTEIN S6 KINASE"/>
    <property type="match status" value="1"/>
</dbReference>
<feature type="domain" description="AGC-kinase C-terminal" evidence="19">
    <location>
        <begin position="790"/>
        <end position="861"/>
    </location>
</feature>
<dbReference type="InterPro" id="IPR046349">
    <property type="entry name" value="C1-like_sf"/>
</dbReference>
<feature type="domain" description="Phorbol-ester/DAG-type" evidence="18">
    <location>
        <begin position="361"/>
        <end position="411"/>
    </location>
</feature>
<dbReference type="InterPro" id="IPR008271">
    <property type="entry name" value="Ser/Thr_kinase_AS"/>
</dbReference>
<keyword evidence="6" id="KW-0479">Metal-binding</keyword>
<keyword evidence="4" id="KW-0597">Phosphoprotein</keyword>
<feature type="domain" description="C2" evidence="16">
    <location>
        <begin position="179"/>
        <end position="309"/>
    </location>
</feature>
<dbReference type="SMART" id="SM00239">
    <property type="entry name" value="C2"/>
    <property type="match status" value="1"/>
</dbReference>
<evidence type="ECO:0000259" key="16">
    <source>
        <dbReference type="PROSITE" id="PS50004"/>
    </source>
</evidence>
<evidence type="ECO:0000313" key="21">
    <source>
        <dbReference type="Proteomes" id="UP001142055"/>
    </source>
</evidence>
<evidence type="ECO:0000256" key="7">
    <source>
        <dbReference type="ARBA" id="ARBA00022737"/>
    </source>
</evidence>
<keyword evidence="3" id="KW-0723">Serine/threonine-protein kinase</keyword>
<dbReference type="FunFam" id="3.30.60.20:FF:000063">
    <property type="entry name" value="Protein kinase C"/>
    <property type="match status" value="1"/>
</dbReference>
<accession>A0A9Q0RKX3</accession>
<dbReference type="GO" id="GO:0005524">
    <property type="term" value="F:ATP binding"/>
    <property type="evidence" value="ECO:0007669"/>
    <property type="project" value="UniProtKB-KW"/>
</dbReference>
<dbReference type="CDD" id="cd20835">
    <property type="entry name" value="C1_nPKC_epsilon-like_rpt1"/>
    <property type="match status" value="1"/>
</dbReference>
<dbReference type="InterPro" id="IPR000008">
    <property type="entry name" value="C2_dom"/>
</dbReference>
<dbReference type="SUPFAM" id="SSF56112">
    <property type="entry name" value="Protein kinase-like (PK-like)"/>
    <property type="match status" value="1"/>
</dbReference>
<evidence type="ECO:0000256" key="15">
    <source>
        <dbReference type="SAM" id="MobiDB-lite"/>
    </source>
</evidence>
<dbReference type="InterPro" id="IPR002219">
    <property type="entry name" value="PKC_DAG/PE"/>
</dbReference>
<dbReference type="Pfam" id="PF00069">
    <property type="entry name" value="Pkinase"/>
    <property type="match status" value="1"/>
</dbReference>
<dbReference type="Pfam" id="PF00168">
    <property type="entry name" value="C2"/>
    <property type="match status" value="1"/>
</dbReference>
<evidence type="ECO:0000256" key="1">
    <source>
        <dbReference type="ARBA" id="ARBA00005490"/>
    </source>
</evidence>
<dbReference type="InterPro" id="IPR000961">
    <property type="entry name" value="AGC-kinase_C"/>
</dbReference>
<proteinExistence type="inferred from homology"/>
<dbReference type="Gene3D" id="3.30.200.20">
    <property type="entry name" value="Phosphorylase Kinase, domain 1"/>
    <property type="match status" value="1"/>
</dbReference>
<keyword evidence="10" id="KW-0418">Kinase</keyword>
<dbReference type="InterPro" id="IPR017920">
    <property type="entry name" value="COMM"/>
</dbReference>
<evidence type="ECO:0000256" key="13">
    <source>
        <dbReference type="ARBA" id="ARBA00047272"/>
    </source>
</evidence>
<dbReference type="CDD" id="cd20838">
    <property type="entry name" value="C1_nPKC_epsilon-like_rpt2"/>
    <property type="match status" value="1"/>
</dbReference>
<dbReference type="Pfam" id="PF00130">
    <property type="entry name" value="C1_1"/>
    <property type="match status" value="2"/>
</dbReference>
<evidence type="ECO:0000256" key="3">
    <source>
        <dbReference type="ARBA" id="ARBA00022527"/>
    </source>
</evidence>
<keyword evidence="8" id="KW-0547">Nucleotide-binding</keyword>
<comment type="catalytic activity">
    <reaction evidence="14">
        <text>L-seryl-[protein] + ATP = O-phospho-L-seryl-[protein] + ADP + H(+)</text>
        <dbReference type="Rhea" id="RHEA:17989"/>
        <dbReference type="Rhea" id="RHEA-COMP:9863"/>
        <dbReference type="Rhea" id="RHEA-COMP:11604"/>
        <dbReference type="ChEBI" id="CHEBI:15378"/>
        <dbReference type="ChEBI" id="CHEBI:29999"/>
        <dbReference type="ChEBI" id="CHEBI:30616"/>
        <dbReference type="ChEBI" id="CHEBI:83421"/>
        <dbReference type="ChEBI" id="CHEBI:456216"/>
        <dbReference type="EC" id="2.7.11.13"/>
    </reaction>
</comment>
<evidence type="ECO:0000256" key="4">
    <source>
        <dbReference type="ARBA" id="ARBA00022553"/>
    </source>
</evidence>
<name>A0A9Q0RKX3_BLOTA</name>
<dbReference type="SUPFAM" id="SSF49562">
    <property type="entry name" value="C2 domain (Calcium/lipid-binding domain, CaLB)"/>
    <property type="match status" value="1"/>
</dbReference>
<dbReference type="OMA" id="QIMRCAV"/>
<comment type="catalytic activity">
    <reaction evidence="13">
        <text>L-threonyl-[protein] + ATP = O-phospho-L-threonyl-[protein] + ADP + H(+)</text>
        <dbReference type="Rhea" id="RHEA:46608"/>
        <dbReference type="Rhea" id="RHEA-COMP:11060"/>
        <dbReference type="Rhea" id="RHEA-COMP:11605"/>
        <dbReference type="ChEBI" id="CHEBI:15378"/>
        <dbReference type="ChEBI" id="CHEBI:30013"/>
        <dbReference type="ChEBI" id="CHEBI:30616"/>
        <dbReference type="ChEBI" id="CHEBI:61977"/>
        <dbReference type="ChEBI" id="CHEBI:456216"/>
        <dbReference type="EC" id="2.7.11.13"/>
    </reaction>
</comment>
<dbReference type="InterPro" id="IPR020454">
    <property type="entry name" value="DAG/PE-bd"/>
</dbReference>
<dbReference type="Gene3D" id="1.10.510.10">
    <property type="entry name" value="Transferase(Phosphotransferase) domain 1"/>
    <property type="match status" value="1"/>
</dbReference>
<feature type="domain" description="Protein kinase" evidence="17">
    <location>
        <begin position="481"/>
        <end position="789"/>
    </location>
</feature>
<dbReference type="SMART" id="SM00220">
    <property type="entry name" value="S_TKc"/>
    <property type="match status" value="1"/>
</dbReference>
<dbReference type="PRINTS" id="PR00008">
    <property type="entry name" value="DAGPEDOMAIN"/>
</dbReference>
<dbReference type="SMART" id="SM00133">
    <property type="entry name" value="S_TK_X"/>
    <property type="match status" value="1"/>
</dbReference>
<evidence type="ECO:0000256" key="14">
    <source>
        <dbReference type="ARBA" id="ARBA00047470"/>
    </source>
</evidence>
<dbReference type="InterPro" id="IPR035892">
    <property type="entry name" value="C2_domain_sf"/>
</dbReference>
<dbReference type="Gene3D" id="2.60.40.150">
    <property type="entry name" value="C2 domain"/>
    <property type="match status" value="1"/>
</dbReference>
<keyword evidence="7" id="KW-0677">Repeat</keyword>
<dbReference type="GO" id="GO:0004697">
    <property type="term" value="F:diacylglycerol-dependent serine/threonine kinase activity"/>
    <property type="evidence" value="ECO:0007669"/>
    <property type="project" value="UniProtKB-EC"/>
</dbReference>
<dbReference type="AlphaFoldDB" id="A0A9Q0RKX3"/>
<dbReference type="SMART" id="SM00109">
    <property type="entry name" value="C1"/>
    <property type="match status" value="2"/>
</dbReference>
<evidence type="ECO:0000256" key="9">
    <source>
        <dbReference type="ARBA" id="ARBA00022771"/>
    </source>
</evidence>
<feature type="region of interest" description="Disordered" evidence="15">
    <location>
        <begin position="503"/>
        <end position="545"/>
    </location>
</feature>
<evidence type="ECO:0000256" key="6">
    <source>
        <dbReference type="ARBA" id="ARBA00022723"/>
    </source>
</evidence>
<feature type="domain" description="Phorbol-ester/DAG-type" evidence="18">
    <location>
        <begin position="435"/>
        <end position="485"/>
    </location>
</feature>